<proteinExistence type="inferred from homology"/>
<accession>A0A225X0F5</accession>
<evidence type="ECO:0000256" key="2">
    <source>
        <dbReference type="SAM" id="MobiDB-lite"/>
    </source>
</evidence>
<dbReference type="InterPro" id="IPR036034">
    <property type="entry name" value="PDZ_sf"/>
</dbReference>
<evidence type="ECO:0000313" key="5">
    <source>
        <dbReference type="Proteomes" id="UP000198211"/>
    </source>
</evidence>
<keyword evidence="5" id="KW-1185">Reference proteome</keyword>
<comment type="caution">
    <text evidence="4">The sequence shown here is derived from an EMBL/GenBank/DDBJ whole genome shotgun (WGS) entry which is preliminary data.</text>
</comment>
<organism evidence="4 5">
    <name type="scientific">Phytophthora megakarya</name>
    <dbReference type="NCBI Taxonomy" id="4795"/>
    <lineage>
        <taxon>Eukaryota</taxon>
        <taxon>Sar</taxon>
        <taxon>Stramenopiles</taxon>
        <taxon>Oomycota</taxon>
        <taxon>Peronosporomycetes</taxon>
        <taxon>Peronosporales</taxon>
        <taxon>Peronosporaceae</taxon>
        <taxon>Phytophthora</taxon>
    </lineage>
</organism>
<dbReference type="InterPro" id="IPR001478">
    <property type="entry name" value="PDZ"/>
</dbReference>
<dbReference type="Gene3D" id="2.30.42.10">
    <property type="match status" value="1"/>
</dbReference>
<dbReference type="PANTHER" id="PTHR16517:SF7">
    <property type="entry name" value="PROTEIN KING TUBBY"/>
    <property type="match status" value="1"/>
</dbReference>
<gene>
    <name evidence="4" type="ORF">PHMEG_0001741</name>
</gene>
<feature type="domain" description="PDZ" evidence="3">
    <location>
        <begin position="291"/>
        <end position="339"/>
    </location>
</feature>
<dbReference type="InterPro" id="IPR000007">
    <property type="entry name" value="Tubby_C"/>
</dbReference>
<protein>
    <submittedName>
        <fullName evidence="4">ABC transporter</fullName>
    </submittedName>
</protein>
<dbReference type="AlphaFoldDB" id="A0A225X0F5"/>
<dbReference type="PRINTS" id="PR01573">
    <property type="entry name" value="SUPERTUBBY"/>
</dbReference>
<comment type="similarity">
    <text evidence="1">Belongs to the TUB family.</text>
</comment>
<feature type="region of interest" description="Disordered" evidence="2">
    <location>
        <begin position="15"/>
        <end position="63"/>
    </location>
</feature>
<feature type="region of interest" description="Disordered" evidence="2">
    <location>
        <begin position="127"/>
        <end position="182"/>
    </location>
</feature>
<dbReference type="SUPFAM" id="SSF54518">
    <property type="entry name" value="Tubby C-terminal domain-like"/>
    <property type="match status" value="1"/>
</dbReference>
<dbReference type="Pfam" id="PF01167">
    <property type="entry name" value="Tub"/>
    <property type="match status" value="1"/>
</dbReference>
<reference evidence="5" key="1">
    <citation type="submission" date="2017-03" db="EMBL/GenBank/DDBJ databases">
        <title>Phytopthora megakarya and P. palmivora, two closely related causual agents of cacao black pod achieved similar genome size and gene model numbers by different mechanisms.</title>
        <authorList>
            <person name="Ali S."/>
            <person name="Shao J."/>
            <person name="Larry D.J."/>
            <person name="Kronmiller B."/>
            <person name="Shen D."/>
            <person name="Strem M.D."/>
            <person name="Melnick R.L."/>
            <person name="Guiltinan M.J."/>
            <person name="Tyler B.M."/>
            <person name="Meinhardt L.W."/>
            <person name="Bailey B.A."/>
        </authorList>
    </citation>
    <scope>NUCLEOTIDE SEQUENCE [LARGE SCALE GENOMIC DNA]</scope>
    <source>
        <strain evidence="5">zdho120</strain>
    </source>
</reference>
<dbReference type="InterPro" id="IPR025659">
    <property type="entry name" value="Tubby-like_C"/>
</dbReference>
<name>A0A225X0F5_9STRA</name>
<sequence length="730" mass="80284">MSFFTLDTFQQYHQEVASKLESNPDSPSKTGTKANNKQVEKRQASPSRTANTRPLSAEAASELDPLSTLNLARAADPWLGNSLLTPTACSYLDSGEGATFSAVAATSLKVVAVDHLDEDWGDFVTCSPREEKSKQLNEDTPPVRRTTPSSLRIPDEVGGSDSGDDSDGKHSEPMLGNGRFRAEDDRSKLGWGVSSPSMLLRNNTPTHALNRQTFPSTRSGESKGFAATLLDRLLTIGNSTTRLGTPLSSPIAAPKRNYDSYDVTFDHGPVGLDLETDWYGRQAVVKGFRAINTAGDEGPAKRCGMIRVGDVLTAINGESCLEMNFQATLEALRLAGKSIHTLHFKSLEAAGDLSIYASDKDVVQARAFIHQHKERFYRPPPVTDGANPHEMVLGCVERLRGEFVTALNFHREETGEFLLSASCASDGSGPFIFHTLRDSHLRTMRELPQSEDSAVYLGRLEPSFLGTEFTLFDHHTSSQHHDNELAFLVYSANVLGRVPNSLKCVVSKPVEDKQDEDDLVSPNTPTAIRQQRSGMGTDGAIFNTHRVRLDRSASLSDRFNRQQQSRSMSITERLKNFTLEDLDVPIEMAANALGWLDDDDVEGQARSMRIKQARLKGERTASMGQISYGAVEQEEYAKDLLVFETKQPSWNEELGAWTLNFQGRVKVASKKNFLLVGNDTNENGEEQEITALRFGKVSKTRFTLDYAAPLAPVQALAVACSAFANKRVVT</sequence>
<dbReference type="Proteomes" id="UP000198211">
    <property type="component" value="Unassembled WGS sequence"/>
</dbReference>
<dbReference type="OrthoDB" id="8775810at2759"/>
<dbReference type="EMBL" id="NBNE01000067">
    <property type="protein sequence ID" value="OWZ23406.1"/>
    <property type="molecule type" value="Genomic_DNA"/>
</dbReference>
<dbReference type="Gene3D" id="3.20.90.10">
    <property type="entry name" value="Tubby Protein, Chain A"/>
    <property type="match status" value="1"/>
</dbReference>
<dbReference type="SUPFAM" id="SSF50156">
    <property type="entry name" value="PDZ domain-like"/>
    <property type="match status" value="1"/>
</dbReference>
<feature type="compositionally biased region" description="Basic and acidic residues" evidence="2">
    <location>
        <begin position="128"/>
        <end position="137"/>
    </location>
</feature>
<feature type="compositionally biased region" description="Polar residues" evidence="2">
    <location>
        <begin position="20"/>
        <end position="37"/>
    </location>
</feature>
<dbReference type="InterPro" id="IPR041489">
    <property type="entry name" value="PDZ_6"/>
</dbReference>
<dbReference type="Pfam" id="PF17820">
    <property type="entry name" value="PDZ_6"/>
    <property type="match status" value="1"/>
</dbReference>
<evidence type="ECO:0000256" key="1">
    <source>
        <dbReference type="ARBA" id="ARBA00007129"/>
    </source>
</evidence>
<evidence type="ECO:0000259" key="3">
    <source>
        <dbReference type="PROSITE" id="PS50106"/>
    </source>
</evidence>
<evidence type="ECO:0000313" key="4">
    <source>
        <dbReference type="EMBL" id="OWZ23406.1"/>
    </source>
</evidence>
<dbReference type="STRING" id="4795.A0A225X0F5"/>
<dbReference type="PANTHER" id="PTHR16517">
    <property type="entry name" value="TUBBY-RELATED"/>
    <property type="match status" value="1"/>
</dbReference>
<feature type="compositionally biased region" description="Polar residues" evidence="2">
    <location>
        <begin position="44"/>
        <end position="54"/>
    </location>
</feature>
<dbReference type="PROSITE" id="PS50106">
    <property type="entry name" value="PDZ"/>
    <property type="match status" value="1"/>
</dbReference>